<evidence type="ECO:0000313" key="1">
    <source>
        <dbReference type="EMBL" id="AAQ94912.1"/>
    </source>
</evidence>
<protein>
    <submittedName>
        <fullName evidence="1">Urease subunit C</fullName>
    </submittedName>
</protein>
<reference evidence="1" key="1">
    <citation type="submission" date="2003-08" db="EMBL/GenBank/DDBJ databases">
        <title>Comparative Genomics of Helicobacter pylori in Irish Isolates.</title>
        <authorList>
            <person name="Ahmed N."/>
            <person name="Jyothirmayee C.S."/>
            <person name="Kauser F."/>
            <person name="Carroll I.M."/>
            <person name="Khan A.A."/>
            <person name="Habibullah C.M."/>
        </authorList>
    </citation>
    <scope>NUCLEOTIDE SEQUENCE</scope>
    <source>
        <strain evidence="1">Ire 60</strain>
    </source>
</reference>
<dbReference type="AlphaFoldDB" id="Q6U2B2"/>
<organism evidence="1">
    <name type="scientific">Helicobacter pylori</name>
    <name type="common">Campylobacter pylori</name>
    <dbReference type="NCBI Taxonomy" id="210"/>
    <lineage>
        <taxon>Bacteria</taxon>
        <taxon>Pseudomonadati</taxon>
        <taxon>Campylobacterota</taxon>
        <taxon>Epsilonproteobacteria</taxon>
        <taxon>Campylobacterales</taxon>
        <taxon>Helicobacteraceae</taxon>
        <taxon>Helicobacter</taxon>
    </lineage>
</organism>
<sequence length="79" mass="8658">LSTINALSSQAIVATSMSNLALKEYLKSQDSESSIARLGKLRANAAMNKANLGAEQTWAYQYSELRNNRRWVGGLQISP</sequence>
<feature type="non-terminal residue" evidence="1">
    <location>
        <position position="1"/>
    </location>
</feature>
<dbReference type="EMBL" id="AY380018">
    <property type="protein sequence ID" value="AAQ94912.1"/>
    <property type="molecule type" value="Genomic_DNA"/>
</dbReference>
<gene>
    <name evidence="1" type="primary">glmM</name>
</gene>
<feature type="non-terminal residue" evidence="1">
    <location>
        <position position="79"/>
    </location>
</feature>
<accession>Q6U2B2</accession>
<proteinExistence type="predicted"/>
<name>Q6U2B2_HELPX</name>